<dbReference type="PROSITE" id="PS00061">
    <property type="entry name" value="ADH_SHORT"/>
    <property type="match status" value="1"/>
</dbReference>
<dbReference type="OrthoDB" id="9781689at2"/>
<dbReference type="EMBL" id="LT840185">
    <property type="protein sequence ID" value="SMF61219.1"/>
    <property type="molecule type" value="Genomic_DNA"/>
</dbReference>
<keyword evidence="6" id="KW-1185">Reference proteome</keyword>
<dbReference type="PRINTS" id="PR00081">
    <property type="entry name" value="GDHRDH"/>
</dbReference>
<dbReference type="NCBIfam" id="NF005495">
    <property type="entry name" value="PRK07109.1"/>
    <property type="match status" value="1"/>
</dbReference>
<reference evidence="6" key="1">
    <citation type="submission" date="2017-04" db="EMBL/GenBank/DDBJ databases">
        <authorList>
            <person name="Varghese N."/>
            <person name="Submissions S."/>
        </authorList>
    </citation>
    <scope>NUCLEOTIDE SEQUENCE [LARGE SCALE GENOMIC DNA]</scope>
    <source>
        <strain evidence="6">Dd16</strain>
    </source>
</reference>
<dbReference type="PANTHER" id="PTHR44196">
    <property type="entry name" value="DEHYDROGENASE/REDUCTASE SDR FAMILY MEMBER 7B"/>
    <property type="match status" value="1"/>
</dbReference>
<dbReference type="PRINTS" id="PR00080">
    <property type="entry name" value="SDRFAMILY"/>
</dbReference>
<dbReference type="Gene3D" id="3.40.50.720">
    <property type="entry name" value="NAD(P)-binding Rossmann-like Domain"/>
    <property type="match status" value="1"/>
</dbReference>
<dbReference type="GO" id="GO:0016491">
    <property type="term" value="F:oxidoreductase activity"/>
    <property type="evidence" value="ECO:0007669"/>
    <property type="project" value="UniProtKB-KW"/>
</dbReference>
<comment type="similarity">
    <text evidence="1 3">Belongs to the short-chain dehydrogenases/reductases (SDR) family.</text>
</comment>
<dbReference type="SMART" id="SM00822">
    <property type="entry name" value="PKS_KR"/>
    <property type="match status" value="1"/>
</dbReference>
<dbReference type="SUPFAM" id="SSF51735">
    <property type="entry name" value="NAD(P)-binding Rossmann-fold domains"/>
    <property type="match status" value="1"/>
</dbReference>
<evidence type="ECO:0000256" key="2">
    <source>
        <dbReference type="ARBA" id="ARBA00023002"/>
    </source>
</evidence>
<feature type="domain" description="Ketoreductase" evidence="4">
    <location>
        <begin position="12"/>
        <end position="195"/>
    </location>
</feature>
<dbReference type="Proteomes" id="UP000192934">
    <property type="component" value="Chromosome I"/>
</dbReference>
<dbReference type="InterPro" id="IPR036291">
    <property type="entry name" value="NAD(P)-bd_dom_sf"/>
</dbReference>
<dbReference type="PANTHER" id="PTHR44196:SF1">
    <property type="entry name" value="DEHYDROGENASE_REDUCTASE SDR FAMILY MEMBER 7B"/>
    <property type="match status" value="1"/>
</dbReference>
<dbReference type="GO" id="GO:0016020">
    <property type="term" value="C:membrane"/>
    <property type="evidence" value="ECO:0007669"/>
    <property type="project" value="TreeGrafter"/>
</dbReference>
<sequence length="335" mass="35753">MSPQEICPVEDQVLLITGATSGIGLATAQMAGGRGAKLFLVARGEAALAQVARDVRLRGGEADYAVADVADVAAVEAAADAALVRYGRIDTWVNCAGVAIYAKLLELPDAEHRRLFDTNYFGVVNGARAAARRMRRGTIITVASIASDFPSPILGAYAASKHAVAGFIGSLRIELESEGSPLRLSLVKPSGMATPIADHAVNHRPGRARVPPPAYDPDLAASTILACAERYRREVTVGGFGRAQTLFAAHFPTIADRISALIIPWLSRGPRIDARDSLFLPVERVRVRAHNETGRRASVYGTLDRLRAPVLLATAGASGLLLWRTFRSRRLATSE</sequence>
<dbReference type="AlphaFoldDB" id="A0A1X7FYS9"/>
<organism evidence="5 6">
    <name type="scientific">Allosphingosinicella indica</name>
    <dbReference type="NCBI Taxonomy" id="941907"/>
    <lineage>
        <taxon>Bacteria</taxon>
        <taxon>Pseudomonadati</taxon>
        <taxon>Pseudomonadota</taxon>
        <taxon>Alphaproteobacteria</taxon>
        <taxon>Sphingomonadales</taxon>
        <taxon>Sphingomonadaceae</taxon>
        <taxon>Allosphingosinicella</taxon>
    </lineage>
</organism>
<dbReference type="InterPro" id="IPR020904">
    <property type="entry name" value="Sc_DH/Rdtase_CS"/>
</dbReference>
<gene>
    <name evidence="5" type="ORF">SAMN06295910_0201</name>
</gene>
<dbReference type="Pfam" id="PF00106">
    <property type="entry name" value="adh_short"/>
    <property type="match status" value="1"/>
</dbReference>
<evidence type="ECO:0000256" key="3">
    <source>
        <dbReference type="RuleBase" id="RU000363"/>
    </source>
</evidence>
<accession>A0A1X7FYS9</accession>
<evidence type="ECO:0000313" key="6">
    <source>
        <dbReference type="Proteomes" id="UP000192934"/>
    </source>
</evidence>
<dbReference type="STRING" id="941907.SAMN06295910_0201"/>
<proteinExistence type="inferred from homology"/>
<keyword evidence="2" id="KW-0560">Oxidoreductase</keyword>
<protein>
    <submittedName>
        <fullName evidence="5">Short-chain dehydrogenase</fullName>
    </submittedName>
</protein>
<evidence type="ECO:0000259" key="4">
    <source>
        <dbReference type="SMART" id="SM00822"/>
    </source>
</evidence>
<evidence type="ECO:0000256" key="1">
    <source>
        <dbReference type="ARBA" id="ARBA00006484"/>
    </source>
</evidence>
<evidence type="ECO:0000313" key="5">
    <source>
        <dbReference type="EMBL" id="SMF61219.1"/>
    </source>
</evidence>
<name>A0A1X7FYS9_9SPHN</name>
<dbReference type="InterPro" id="IPR057326">
    <property type="entry name" value="KR_dom"/>
</dbReference>
<dbReference type="InterPro" id="IPR002347">
    <property type="entry name" value="SDR_fam"/>
</dbReference>